<evidence type="ECO:0000313" key="6">
    <source>
        <dbReference type="EMBL" id="AFJ91444.1"/>
    </source>
</evidence>
<reference evidence="6" key="1">
    <citation type="journal article" date="2012" name="Mol. Plant Microbe Interact.">
        <title>Rhizobial plasmids that cause impaired symbiotic nitrogen fixation and enhanced host invasion.</title>
        <authorList>
            <person name="Crook M.B."/>
            <person name="Lindsay D.P."/>
            <person name="Biggs M.B."/>
            <person name="Bentley J.S."/>
            <person name="Price J.C."/>
            <person name="Clement S.C."/>
            <person name="Clement M.J."/>
            <person name="Long S.R."/>
            <person name="Griffitts J.S."/>
        </authorList>
    </citation>
    <scope>NUCLEOTIDE SEQUENCE</scope>
    <source>
        <strain evidence="6">C017</strain>
        <plasmid evidence="6">pHRC017</plasmid>
    </source>
</reference>
<dbReference type="InterPro" id="IPR039552">
    <property type="entry name" value="IS66_C"/>
</dbReference>
<dbReference type="Pfam" id="PF13817">
    <property type="entry name" value="DDE_Tnp_IS66_C"/>
    <property type="match status" value="1"/>
</dbReference>
<dbReference type="PANTHER" id="PTHR33678:SF1">
    <property type="entry name" value="BLL1576 PROTEIN"/>
    <property type="match status" value="1"/>
</dbReference>
<organism evidence="6">
    <name type="scientific">Rhizobium meliloti</name>
    <name type="common">Ensifer meliloti</name>
    <name type="synonym">Sinorhizobium meliloti</name>
    <dbReference type="NCBI Taxonomy" id="382"/>
    <lineage>
        <taxon>Bacteria</taxon>
        <taxon>Pseudomonadati</taxon>
        <taxon>Pseudomonadota</taxon>
        <taxon>Alphaproteobacteria</taxon>
        <taxon>Hyphomicrobiales</taxon>
        <taxon>Rhizobiaceae</taxon>
        <taxon>Sinorhizobium/Ensifer group</taxon>
        <taxon>Sinorhizobium</taxon>
    </lineage>
</organism>
<feature type="domain" description="Transposase IS66 C-terminal" evidence="5">
    <location>
        <begin position="479"/>
        <end position="518"/>
    </location>
</feature>
<evidence type="ECO:0000259" key="3">
    <source>
        <dbReference type="Pfam" id="PF13005"/>
    </source>
</evidence>
<keyword evidence="6" id="KW-0614">Plasmid</keyword>
<feature type="domain" description="Transposase IS66 central" evidence="2">
    <location>
        <begin position="181"/>
        <end position="472"/>
    </location>
</feature>
<evidence type="ECO:0000256" key="1">
    <source>
        <dbReference type="SAM" id="Coils"/>
    </source>
</evidence>
<dbReference type="Pfam" id="PF13007">
    <property type="entry name" value="LZ_Tnp_IS66"/>
    <property type="match status" value="1"/>
</dbReference>
<dbReference type="NCBIfam" id="NF033517">
    <property type="entry name" value="transpos_IS66"/>
    <property type="match status" value="1"/>
</dbReference>
<dbReference type="InterPro" id="IPR024463">
    <property type="entry name" value="Transposase_TnpC_homeodom"/>
</dbReference>
<dbReference type="PANTHER" id="PTHR33678">
    <property type="entry name" value="BLL1576 PROTEIN"/>
    <property type="match status" value="1"/>
</dbReference>
<dbReference type="InterPro" id="IPR004291">
    <property type="entry name" value="Transposase_IS66_central"/>
</dbReference>
<evidence type="ECO:0000259" key="5">
    <source>
        <dbReference type="Pfam" id="PF13817"/>
    </source>
</evidence>
<evidence type="ECO:0000259" key="2">
    <source>
        <dbReference type="Pfam" id="PF03050"/>
    </source>
</evidence>
<dbReference type="InterPro" id="IPR052344">
    <property type="entry name" value="Transposase-related"/>
</dbReference>
<dbReference type="EMBL" id="JQ665880">
    <property type="protein sequence ID" value="AFJ91444.1"/>
    <property type="molecule type" value="Genomic_DNA"/>
</dbReference>
<feature type="domain" description="Transposase IS66 zinc-finger binding" evidence="3">
    <location>
        <begin position="122"/>
        <end position="165"/>
    </location>
</feature>
<protein>
    <submittedName>
        <fullName evidence="6">IS66 family transposase 3</fullName>
    </submittedName>
</protein>
<dbReference type="InterPro" id="IPR024474">
    <property type="entry name" value="Znf_dom_IS66"/>
</dbReference>
<geneLocation type="plasmid" evidence="6">
    <name>pHRC017</name>
</geneLocation>
<sequence length="535" mass="59063">MQIQAHVVGSVMPLRPDPLPQDAKQLTRIILSLDAENADLKARVAFLEGQLFGPKSEKMTTIDPTQAVLDLGDLSDIPVAANDDVAPIVDQASQARRAPSRNIGRLPKHLPRYDEIIEPESKVCPCCSFDLHCIGEDISEALDIVPAIVRVKRTIRPRYACRACESVVVQAPAPARVMDGGMVTTAFAAHVAVSKFAWHLPLHRQAQMLASCGVVIDRGTLGAWVTRVAWWLELLYDALTAFIRSQPRVFCDETPLPRLDPRRKRTKLCQLWAQAVDDRPWNGPAPPAVAYTFAESRSAREVEGQLSSFAGVLQVDGYQAYKTLAKRRGKSNVAPMRLAFCLAHARRKFVDVVKLTGSSEALSILARIAEIYRIEAKIRGESADTRLRVRRREAAPIMSELKAQLTELSDEVSAKSALGKAVTYTLNHWNGLAAFLEDGRIEVDSNVVERSMKSVALTRKNSLFVGSARGGETFAVLASLINTAKLNGVDPEVWLADVLERIISGKVKANRMESLLPWAWKAEREDIADQERRAA</sequence>
<gene>
    <name evidence="6" type="ORF">pHRC017_0343</name>
</gene>
<dbReference type="AlphaFoldDB" id="I2E1S6"/>
<dbReference type="Pfam" id="PF03050">
    <property type="entry name" value="DDE_Tnp_IS66"/>
    <property type="match status" value="1"/>
</dbReference>
<feature type="coiled-coil region" evidence="1">
    <location>
        <begin position="23"/>
        <end position="50"/>
    </location>
</feature>
<proteinExistence type="predicted"/>
<dbReference type="Pfam" id="PF13005">
    <property type="entry name" value="zf-IS66"/>
    <property type="match status" value="1"/>
</dbReference>
<keyword evidence="1" id="KW-0175">Coiled coil</keyword>
<name>I2E1S6_RHIML</name>
<accession>I2E1S6</accession>
<feature type="domain" description="Transposase TnpC homeodomain" evidence="4">
    <location>
        <begin position="40"/>
        <end position="113"/>
    </location>
</feature>
<evidence type="ECO:0000259" key="4">
    <source>
        <dbReference type="Pfam" id="PF13007"/>
    </source>
</evidence>